<dbReference type="InterPro" id="IPR010982">
    <property type="entry name" value="Lambda_DNA-bd_dom_sf"/>
</dbReference>
<protein>
    <submittedName>
        <fullName evidence="2">Helix-turn-helix domain-containing protein</fullName>
    </submittedName>
</protein>
<dbReference type="Proteomes" id="UP001595696">
    <property type="component" value="Unassembled WGS sequence"/>
</dbReference>
<dbReference type="CDD" id="cd00093">
    <property type="entry name" value="HTH_XRE"/>
    <property type="match status" value="1"/>
</dbReference>
<evidence type="ECO:0000313" key="2">
    <source>
        <dbReference type="EMBL" id="MFC3966161.1"/>
    </source>
</evidence>
<name>A0ABV8E1H6_9NOCA</name>
<dbReference type="PROSITE" id="PS50943">
    <property type="entry name" value="HTH_CROC1"/>
    <property type="match status" value="1"/>
</dbReference>
<feature type="domain" description="HTH cro/C1-type" evidence="1">
    <location>
        <begin position="9"/>
        <end position="44"/>
    </location>
</feature>
<reference evidence="3" key="1">
    <citation type="journal article" date="2019" name="Int. J. Syst. Evol. Microbiol.">
        <title>The Global Catalogue of Microorganisms (GCM) 10K type strain sequencing project: providing services to taxonomists for standard genome sequencing and annotation.</title>
        <authorList>
            <consortium name="The Broad Institute Genomics Platform"/>
            <consortium name="The Broad Institute Genome Sequencing Center for Infectious Disease"/>
            <person name="Wu L."/>
            <person name="Ma J."/>
        </authorList>
    </citation>
    <scope>NUCLEOTIDE SEQUENCE [LARGE SCALE GENOMIC DNA]</scope>
    <source>
        <strain evidence="3">CGMCC 4.7330</strain>
    </source>
</reference>
<evidence type="ECO:0000313" key="3">
    <source>
        <dbReference type="Proteomes" id="UP001595696"/>
    </source>
</evidence>
<gene>
    <name evidence="2" type="ORF">ACFO0B_29590</name>
</gene>
<dbReference type="InterPro" id="IPR001387">
    <property type="entry name" value="Cro/C1-type_HTH"/>
</dbReference>
<evidence type="ECO:0000259" key="1">
    <source>
        <dbReference type="PROSITE" id="PS50943"/>
    </source>
</evidence>
<comment type="caution">
    <text evidence="2">The sequence shown here is derived from an EMBL/GenBank/DDBJ whole genome shotgun (WGS) entry which is preliminary data.</text>
</comment>
<dbReference type="Pfam" id="PF13560">
    <property type="entry name" value="HTH_31"/>
    <property type="match status" value="1"/>
</dbReference>
<dbReference type="RefSeq" id="WP_378616637.1">
    <property type="nucleotide sequence ID" value="NZ_JBHSAX010000033.1"/>
</dbReference>
<dbReference type="SUPFAM" id="SSF47413">
    <property type="entry name" value="lambda repressor-like DNA-binding domains"/>
    <property type="match status" value="1"/>
</dbReference>
<dbReference type="Gene3D" id="1.10.260.40">
    <property type="entry name" value="lambda repressor-like DNA-binding domains"/>
    <property type="match status" value="1"/>
</dbReference>
<sequence length="411" mass="44007">MDRTFGQELRRLRLKSNLSLGELAELVYYSKGHLSKIENGRVTPIAPLARACDSALSADGRLIALAATDTRPAPQPELPIDTAWTQHLHPDGSGIIEISESPGPPIVTYPAVAGFSTDPIAGLAAVFDELRRLGRSTSPSMVLPMVAAQNHVATAAAHRGSGGNRPLLLHHAARTAEFAGWMAQECGNDVGATWWTERAVTLAAAAGDTSMASYSLVRRAVLSLYRADSSATTGLTEQVLGDSAIDPRIRWLAALGAAQGYAIGSDAANTMRALERAGELWDHVHRAGTDDPLGPLALHGRSILIEAWCHYDLGNLEAAARLFDAGMSAASGQSDRDRARFGTRQALVHAAMGDVDRACELIEPLLNVVRAVDSVTVRLDLHDFARTVSRFPGHPVVHRISTPLRDALNRR</sequence>
<proteinExistence type="predicted"/>
<dbReference type="InterPro" id="IPR011990">
    <property type="entry name" value="TPR-like_helical_dom_sf"/>
</dbReference>
<organism evidence="2 3">
    <name type="scientific">Nocardia jiangsuensis</name>
    <dbReference type="NCBI Taxonomy" id="1691563"/>
    <lineage>
        <taxon>Bacteria</taxon>
        <taxon>Bacillati</taxon>
        <taxon>Actinomycetota</taxon>
        <taxon>Actinomycetes</taxon>
        <taxon>Mycobacteriales</taxon>
        <taxon>Nocardiaceae</taxon>
        <taxon>Nocardia</taxon>
    </lineage>
</organism>
<dbReference type="Gene3D" id="1.25.40.10">
    <property type="entry name" value="Tetratricopeptide repeat domain"/>
    <property type="match status" value="1"/>
</dbReference>
<dbReference type="EMBL" id="JBHSAX010000033">
    <property type="protein sequence ID" value="MFC3966161.1"/>
    <property type="molecule type" value="Genomic_DNA"/>
</dbReference>
<keyword evidence="3" id="KW-1185">Reference proteome</keyword>
<accession>A0ABV8E1H6</accession>
<dbReference type="SMART" id="SM00530">
    <property type="entry name" value="HTH_XRE"/>
    <property type="match status" value="1"/>
</dbReference>